<dbReference type="Proteomes" id="UP000596427">
    <property type="component" value="Chromosome"/>
</dbReference>
<dbReference type="EMBL" id="CP063362">
    <property type="protein sequence ID" value="QRG07209.1"/>
    <property type="molecule type" value="Genomic_DNA"/>
</dbReference>
<keyword evidence="1" id="KW-0732">Signal</keyword>
<organism evidence="3 4">
    <name type="scientific">Xanthobacter dioxanivorans</name>
    <dbReference type="NCBI Taxonomy" id="2528964"/>
    <lineage>
        <taxon>Bacteria</taxon>
        <taxon>Pseudomonadati</taxon>
        <taxon>Pseudomonadota</taxon>
        <taxon>Alphaproteobacteria</taxon>
        <taxon>Hyphomicrobiales</taxon>
        <taxon>Xanthobacteraceae</taxon>
        <taxon>Xanthobacter</taxon>
    </lineage>
</organism>
<dbReference type="KEGG" id="xdi:EZH22_01845"/>
<dbReference type="Pfam" id="PF00497">
    <property type="entry name" value="SBP_bac_3"/>
    <property type="match status" value="1"/>
</dbReference>
<feature type="domain" description="Solute-binding protein family 3/N-terminal" evidence="2">
    <location>
        <begin position="46"/>
        <end position="265"/>
    </location>
</feature>
<evidence type="ECO:0000259" key="2">
    <source>
        <dbReference type="SMART" id="SM00062"/>
    </source>
</evidence>
<dbReference type="RefSeq" id="WP_203194122.1">
    <property type="nucleotide sequence ID" value="NZ_CP063362.1"/>
</dbReference>
<proteinExistence type="predicted"/>
<gene>
    <name evidence="3" type="ORF">EZH22_01845</name>
</gene>
<name>A0A974SJF8_9HYPH</name>
<dbReference type="SMART" id="SM00062">
    <property type="entry name" value="PBPb"/>
    <property type="match status" value="1"/>
</dbReference>
<keyword evidence="4" id="KW-1185">Reference proteome</keyword>
<reference evidence="3 4" key="1">
    <citation type="submission" date="2020-10" db="EMBL/GenBank/DDBJ databases">
        <title>Degradation of 1,4-Dioxane by Xanthobacter sp. YN2, via a Novel Group-2 Soluble Di-Iron Monooxygenase.</title>
        <authorList>
            <person name="Ma F."/>
            <person name="Wang Y."/>
            <person name="Yang J."/>
            <person name="Guo H."/>
            <person name="Su D."/>
            <person name="Yu L."/>
        </authorList>
    </citation>
    <scope>NUCLEOTIDE SEQUENCE [LARGE SCALE GENOMIC DNA]</scope>
    <source>
        <strain evidence="3 4">YN2</strain>
    </source>
</reference>
<accession>A0A974SJF8</accession>
<dbReference type="AlphaFoldDB" id="A0A974SJF8"/>
<protein>
    <submittedName>
        <fullName evidence="3">Transporter substrate-binding domain-containing protein</fullName>
    </submittedName>
</protein>
<dbReference type="SUPFAM" id="SSF53850">
    <property type="entry name" value="Periplasmic binding protein-like II"/>
    <property type="match status" value="1"/>
</dbReference>
<dbReference type="PANTHER" id="PTHR35936:SF17">
    <property type="entry name" value="ARGININE-BINDING EXTRACELLULAR PROTEIN ARTP"/>
    <property type="match status" value="1"/>
</dbReference>
<dbReference type="Gene3D" id="3.40.190.10">
    <property type="entry name" value="Periplasmic binding protein-like II"/>
    <property type="match status" value="2"/>
</dbReference>
<dbReference type="InterPro" id="IPR001638">
    <property type="entry name" value="Solute-binding_3/MltF_N"/>
</dbReference>
<evidence type="ECO:0000256" key="1">
    <source>
        <dbReference type="ARBA" id="ARBA00022729"/>
    </source>
</evidence>
<sequence length="279" mass="29772">MARLHRPPLFLAAIFVAAMAGALAATLLLLAPRGADAHANTQVGGTLRIGIGWLPPPETPDMRLYAEEGFDLDLAAEIARGMGVRPEFILVAPDDAAQALAAGEVDLVVARAGAGDGLRRGARIVETGFESGLSIAMRSDRPLASWADLKGRVVCASEANRHGRDLAQRLGATVKVERAPAVALMQVRTGECDAAIHDRVLLDPLFTKLSWQKFSATLPALEPTSLVVAVSPGNADLAQAVTGALKDETSPERWRQRREKWASTVSFEVYRDQVAADCH</sequence>
<evidence type="ECO:0000313" key="3">
    <source>
        <dbReference type="EMBL" id="QRG07209.1"/>
    </source>
</evidence>
<dbReference type="PANTHER" id="PTHR35936">
    <property type="entry name" value="MEMBRANE-BOUND LYTIC MUREIN TRANSGLYCOSYLASE F"/>
    <property type="match status" value="1"/>
</dbReference>
<evidence type="ECO:0000313" key="4">
    <source>
        <dbReference type="Proteomes" id="UP000596427"/>
    </source>
</evidence>